<protein>
    <submittedName>
        <fullName evidence="1">Uncharacterized protein</fullName>
    </submittedName>
</protein>
<evidence type="ECO:0000313" key="2">
    <source>
        <dbReference type="Proteomes" id="UP000824249"/>
    </source>
</evidence>
<gene>
    <name evidence="1" type="ORF">H9737_01050</name>
</gene>
<dbReference type="EMBL" id="DXFD01000015">
    <property type="protein sequence ID" value="HIX46262.1"/>
    <property type="molecule type" value="Genomic_DNA"/>
</dbReference>
<dbReference type="AlphaFoldDB" id="A0A9D1VTX0"/>
<accession>A0A9D1VTX0</accession>
<comment type="caution">
    <text evidence="1">The sequence shown here is derived from an EMBL/GenBank/DDBJ whole genome shotgun (WGS) entry which is preliminary data.</text>
</comment>
<sequence length="144" mass="15010">MIRRFLAASLAALLSLALLLLPRLLGGAPLFAGADSYLFYARSASSQAVIYSASAAEAGAVRASLADRTGESAFYADAADAFAQAERYGAALLFAERVGDVVNYYYRAPALGGGVWLDGRRVNLHVAVRGESAAVGTPLIFGGY</sequence>
<evidence type="ECO:0000313" key="1">
    <source>
        <dbReference type="EMBL" id="HIX46262.1"/>
    </source>
</evidence>
<name>A0A9D1VTX0_9FIRM</name>
<organism evidence="1 2">
    <name type="scientific">Candidatus Borkfalkia faecigallinarum</name>
    <dbReference type="NCBI Taxonomy" id="2838509"/>
    <lineage>
        <taxon>Bacteria</taxon>
        <taxon>Bacillati</taxon>
        <taxon>Bacillota</taxon>
        <taxon>Clostridia</taxon>
        <taxon>Christensenellales</taxon>
        <taxon>Christensenellaceae</taxon>
        <taxon>Candidatus Borkfalkia</taxon>
    </lineage>
</organism>
<reference evidence="1" key="2">
    <citation type="submission" date="2021-04" db="EMBL/GenBank/DDBJ databases">
        <authorList>
            <person name="Gilroy R."/>
        </authorList>
    </citation>
    <scope>NUCLEOTIDE SEQUENCE</scope>
    <source>
        <strain evidence="1">26628</strain>
    </source>
</reference>
<reference evidence="1" key="1">
    <citation type="journal article" date="2021" name="PeerJ">
        <title>Extensive microbial diversity within the chicken gut microbiome revealed by metagenomics and culture.</title>
        <authorList>
            <person name="Gilroy R."/>
            <person name="Ravi A."/>
            <person name="Getino M."/>
            <person name="Pursley I."/>
            <person name="Horton D.L."/>
            <person name="Alikhan N.F."/>
            <person name="Baker D."/>
            <person name="Gharbi K."/>
            <person name="Hall N."/>
            <person name="Watson M."/>
            <person name="Adriaenssens E.M."/>
            <person name="Foster-Nyarko E."/>
            <person name="Jarju S."/>
            <person name="Secka A."/>
            <person name="Antonio M."/>
            <person name="Oren A."/>
            <person name="Chaudhuri R.R."/>
            <person name="La Ragione R."/>
            <person name="Hildebrand F."/>
            <person name="Pallen M.J."/>
        </authorList>
    </citation>
    <scope>NUCLEOTIDE SEQUENCE</scope>
    <source>
        <strain evidence="1">26628</strain>
    </source>
</reference>
<dbReference type="Proteomes" id="UP000824249">
    <property type="component" value="Unassembled WGS sequence"/>
</dbReference>
<proteinExistence type="predicted"/>